<evidence type="ECO:0000256" key="7">
    <source>
        <dbReference type="ARBA" id="ARBA00023136"/>
    </source>
</evidence>
<protein>
    <recommendedName>
        <fullName evidence="8">Probable membrane transporter protein</fullName>
    </recommendedName>
</protein>
<feature type="transmembrane region" description="Helical" evidence="8">
    <location>
        <begin position="43"/>
        <end position="61"/>
    </location>
</feature>
<evidence type="ECO:0000256" key="3">
    <source>
        <dbReference type="ARBA" id="ARBA00022448"/>
    </source>
</evidence>
<dbReference type="EMBL" id="JAQQXR010000001">
    <property type="protein sequence ID" value="MDC8756592.1"/>
    <property type="molecule type" value="Genomic_DNA"/>
</dbReference>
<evidence type="ECO:0000313" key="9">
    <source>
        <dbReference type="EMBL" id="MDC8756592.1"/>
    </source>
</evidence>
<comment type="similarity">
    <text evidence="2 8">Belongs to the 4-toluene sulfonate uptake permease (TSUP) (TC 2.A.102) family.</text>
</comment>
<keyword evidence="4 8" id="KW-1003">Cell membrane</keyword>
<dbReference type="InterPro" id="IPR052017">
    <property type="entry name" value="TSUP"/>
</dbReference>
<feature type="transmembrane region" description="Helical" evidence="8">
    <location>
        <begin position="172"/>
        <end position="195"/>
    </location>
</feature>
<evidence type="ECO:0000256" key="4">
    <source>
        <dbReference type="ARBA" id="ARBA00022475"/>
    </source>
</evidence>
<feature type="transmembrane region" description="Helical" evidence="8">
    <location>
        <begin position="229"/>
        <end position="248"/>
    </location>
</feature>
<dbReference type="RefSeq" id="WP_273669228.1">
    <property type="nucleotide sequence ID" value="NZ_JAQQXR010000001.1"/>
</dbReference>
<evidence type="ECO:0000256" key="8">
    <source>
        <dbReference type="RuleBase" id="RU363041"/>
    </source>
</evidence>
<comment type="subcellular location">
    <subcellularLocation>
        <location evidence="1 8">Cell membrane</location>
        <topology evidence="1 8">Multi-pass membrane protein</topology>
    </subcellularLocation>
</comment>
<dbReference type="PANTHER" id="PTHR30269:SF0">
    <property type="entry name" value="MEMBRANE TRANSPORTER PROTEIN YFCA-RELATED"/>
    <property type="match status" value="1"/>
</dbReference>
<feature type="transmembrane region" description="Helical" evidence="8">
    <location>
        <begin position="137"/>
        <end position="166"/>
    </location>
</feature>
<evidence type="ECO:0000256" key="1">
    <source>
        <dbReference type="ARBA" id="ARBA00004651"/>
    </source>
</evidence>
<keyword evidence="7 8" id="KW-0472">Membrane</keyword>
<dbReference type="Pfam" id="PF01925">
    <property type="entry name" value="TauE"/>
    <property type="match status" value="1"/>
</dbReference>
<keyword evidence="3" id="KW-0813">Transport</keyword>
<sequence length="254" mass="27030">MLTISLLCLFAFFAGLIDAAVGGGGLIQMPALFNFMPSMASAPLLGTNKFAAAWGTMFAAKSYVGKVRVPWKLVLPAAAAAFCMSFLGAAAVSAVPPHVVRPFVLVLLVVMAIYTFIKKDFGSVQLERTFGRRERVLTVLIGGVIGFYDGLFGPGTGSFLIFLFIRFFAFDFLLASACAKIVNVATNVAALAFFIPAGNVMYAVAVPMALCNVLGALTGTWIAVRRGSAFVRVLFMFLLVTLIAKLGYDILSGH</sequence>
<reference evidence="9 10" key="1">
    <citation type="submission" date="2022-10" db="EMBL/GenBank/DDBJ databases">
        <title>Janthinobacterium sp. hw3 Genome sequencing.</title>
        <authorList>
            <person name="Park S."/>
        </authorList>
    </citation>
    <scope>NUCLEOTIDE SEQUENCE [LARGE SCALE GENOMIC DNA]</scope>
    <source>
        <strain evidence="10">hw3</strain>
    </source>
</reference>
<gene>
    <name evidence="9" type="ORF">OIK44_03190</name>
</gene>
<evidence type="ECO:0000256" key="6">
    <source>
        <dbReference type="ARBA" id="ARBA00022989"/>
    </source>
</evidence>
<feature type="transmembrane region" description="Helical" evidence="8">
    <location>
        <begin position="73"/>
        <end position="93"/>
    </location>
</feature>
<comment type="caution">
    <text evidence="9">The sequence shown here is derived from an EMBL/GenBank/DDBJ whole genome shotgun (WGS) entry which is preliminary data.</text>
</comment>
<evidence type="ECO:0000256" key="5">
    <source>
        <dbReference type="ARBA" id="ARBA00022692"/>
    </source>
</evidence>
<feature type="transmembrane region" description="Helical" evidence="8">
    <location>
        <begin position="99"/>
        <end position="117"/>
    </location>
</feature>
<proteinExistence type="inferred from homology"/>
<feature type="transmembrane region" description="Helical" evidence="8">
    <location>
        <begin position="202"/>
        <end position="223"/>
    </location>
</feature>
<keyword evidence="5 8" id="KW-0812">Transmembrane</keyword>
<accession>A0ABT5JV24</accession>
<evidence type="ECO:0000313" key="10">
    <source>
        <dbReference type="Proteomes" id="UP001221208"/>
    </source>
</evidence>
<dbReference type="InterPro" id="IPR002781">
    <property type="entry name" value="TM_pro_TauE-like"/>
</dbReference>
<organism evidence="9 10">
    <name type="scientific">Janthinobacterium fluminis</name>
    <dbReference type="NCBI Taxonomy" id="2987524"/>
    <lineage>
        <taxon>Bacteria</taxon>
        <taxon>Pseudomonadati</taxon>
        <taxon>Pseudomonadota</taxon>
        <taxon>Betaproteobacteria</taxon>
        <taxon>Burkholderiales</taxon>
        <taxon>Oxalobacteraceae</taxon>
        <taxon>Janthinobacterium</taxon>
    </lineage>
</organism>
<dbReference type="Proteomes" id="UP001221208">
    <property type="component" value="Unassembled WGS sequence"/>
</dbReference>
<name>A0ABT5JV24_9BURK</name>
<keyword evidence="6 8" id="KW-1133">Transmembrane helix</keyword>
<evidence type="ECO:0000256" key="2">
    <source>
        <dbReference type="ARBA" id="ARBA00009142"/>
    </source>
</evidence>
<dbReference type="PANTHER" id="PTHR30269">
    <property type="entry name" value="TRANSMEMBRANE PROTEIN YFCA"/>
    <property type="match status" value="1"/>
</dbReference>
<keyword evidence="10" id="KW-1185">Reference proteome</keyword>